<dbReference type="PROSITE" id="PS01187">
    <property type="entry name" value="EGF_CA"/>
    <property type="match status" value="2"/>
</dbReference>
<dbReference type="SUPFAM" id="SSF57196">
    <property type="entry name" value="EGF/Laminin"/>
    <property type="match status" value="6"/>
</dbReference>
<evidence type="ECO:0000256" key="11">
    <source>
        <dbReference type="ARBA" id="ARBA00022837"/>
    </source>
</evidence>
<dbReference type="InterPro" id="IPR000152">
    <property type="entry name" value="EGF-type_Asp/Asn_hydroxyl_site"/>
</dbReference>
<evidence type="ECO:0000256" key="8">
    <source>
        <dbReference type="ARBA" id="ARBA00022638"/>
    </source>
</evidence>
<evidence type="ECO:0000256" key="6">
    <source>
        <dbReference type="ARBA" id="ARBA00022529"/>
    </source>
</evidence>
<evidence type="ECO:0000313" key="18">
    <source>
        <dbReference type="Proteomes" id="UP000515163"/>
    </source>
</evidence>
<feature type="disulfide bond" evidence="14">
    <location>
        <begin position="206"/>
        <end position="215"/>
    </location>
</feature>
<dbReference type="PANTHER" id="PTHR24049:SF22">
    <property type="entry name" value="DROSOPHILA CRUMBS HOMOLOG"/>
    <property type="match status" value="1"/>
</dbReference>
<dbReference type="PRINTS" id="PR00010">
    <property type="entry name" value="EGFBLOOD"/>
</dbReference>
<evidence type="ECO:0000256" key="12">
    <source>
        <dbReference type="ARBA" id="ARBA00023157"/>
    </source>
</evidence>
<evidence type="ECO:0000256" key="7">
    <source>
        <dbReference type="ARBA" id="ARBA00022536"/>
    </source>
</evidence>
<organism evidence="18 19">
    <name type="scientific">Actinia tenebrosa</name>
    <name type="common">Australian red waratah sea anemone</name>
    <dbReference type="NCBI Taxonomy" id="6105"/>
    <lineage>
        <taxon>Eukaryota</taxon>
        <taxon>Metazoa</taxon>
        <taxon>Cnidaria</taxon>
        <taxon>Anthozoa</taxon>
        <taxon>Hexacorallia</taxon>
        <taxon>Actiniaria</taxon>
        <taxon>Actiniidae</taxon>
        <taxon>Actinia</taxon>
    </lineage>
</organism>
<evidence type="ECO:0000256" key="9">
    <source>
        <dbReference type="ARBA" id="ARBA00022729"/>
    </source>
</evidence>
<feature type="domain" description="EGF-like" evidence="17">
    <location>
        <begin position="369"/>
        <end position="405"/>
    </location>
</feature>
<evidence type="ECO:0000256" key="14">
    <source>
        <dbReference type="PROSITE-ProRule" id="PRU00076"/>
    </source>
</evidence>
<keyword evidence="10" id="KW-0677">Repeat</keyword>
<feature type="region of interest" description="Disordered" evidence="15">
    <location>
        <begin position="45"/>
        <end position="169"/>
    </location>
</feature>
<proteinExistence type="inferred from homology"/>
<dbReference type="InterPro" id="IPR013032">
    <property type="entry name" value="EGF-like_CS"/>
</dbReference>
<dbReference type="GO" id="GO:0042742">
    <property type="term" value="P:defense response to bacterium"/>
    <property type="evidence" value="ECO:0007669"/>
    <property type="project" value="UniProtKB-KW"/>
</dbReference>
<keyword evidence="8" id="KW-0081">Bacteriolytic enzyme</keyword>
<feature type="disulfide bond" evidence="14">
    <location>
        <begin position="318"/>
        <end position="327"/>
    </location>
</feature>
<evidence type="ECO:0000256" key="16">
    <source>
        <dbReference type="SAM" id="SignalP"/>
    </source>
</evidence>
<gene>
    <name evidence="19" type="primary">LOC116301285</name>
</gene>
<dbReference type="Pfam" id="PF00008">
    <property type="entry name" value="EGF"/>
    <property type="match status" value="2"/>
</dbReference>
<dbReference type="FunFam" id="2.10.25.10:FF:000472">
    <property type="entry name" value="Uncharacterized protein, isoform A"/>
    <property type="match status" value="1"/>
</dbReference>
<feature type="disulfide bond" evidence="14">
    <location>
        <begin position="280"/>
        <end position="289"/>
    </location>
</feature>
<reference evidence="19" key="1">
    <citation type="submission" date="2025-08" db="UniProtKB">
        <authorList>
            <consortium name="RefSeq"/>
        </authorList>
    </citation>
    <scope>IDENTIFICATION</scope>
    <source>
        <tissue evidence="19">Tentacle</tissue>
    </source>
</reference>
<evidence type="ECO:0000256" key="13">
    <source>
        <dbReference type="ARBA" id="ARBA00023180"/>
    </source>
</evidence>
<feature type="domain" description="EGF-like" evidence="17">
    <location>
        <begin position="292"/>
        <end position="328"/>
    </location>
</feature>
<dbReference type="GeneID" id="116301285"/>
<dbReference type="GO" id="GO:0005576">
    <property type="term" value="C:extracellular region"/>
    <property type="evidence" value="ECO:0007669"/>
    <property type="project" value="UniProtKB-SubCell"/>
</dbReference>
<feature type="signal peptide" evidence="16">
    <location>
        <begin position="1"/>
        <end position="18"/>
    </location>
</feature>
<evidence type="ECO:0000256" key="3">
    <source>
        <dbReference type="ARBA" id="ARBA00006373"/>
    </source>
</evidence>
<keyword evidence="6" id="KW-0929">Antimicrobial</keyword>
<dbReference type="Pfam" id="PF12661">
    <property type="entry name" value="hEGF"/>
    <property type="match status" value="3"/>
</dbReference>
<keyword evidence="4" id="KW-0963">Cytoplasm</keyword>
<comment type="subcellular location">
    <subcellularLocation>
        <location evidence="1">Cytoplasm</location>
    </subcellularLocation>
    <subcellularLocation>
        <location evidence="2">Secreted</location>
    </subcellularLocation>
</comment>
<keyword evidence="11" id="KW-0106">Calcium</keyword>
<dbReference type="InterPro" id="IPR001881">
    <property type="entry name" value="EGF-like_Ca-bd_dom"/>
</dbReference>
<feature type="disulfide bond" evidence="14">
    <location>
        <begin position="357"/>
        <end position="366"/>
    </location>
</feature>
<dbReference type="GO" id="GO:0005737">
    <property type="term" value="C:cytoplasm"/>
    <property type="evidence" value="ECO:0007669"/>
    <property type="project" value="UniProtKB-SubCell"/>
</dbReference>
<evidence type="ECO:0000256" key="10">
    <source>
        <dbReference type="ARBA" id="ARBA00022737"/>
    </source>
</evidence>
<dbReference type="FunFam" id="2.10.25.10:FF:000143">
    <property type="entry name" value="Protein crumbs 1"/>
    <property type="match status" value="1"/>
</dbReference>
<comment type="similarity">
    <text evidence="3">Belongs to the EGF domain peptide family.</text>
</comment>
<dbReference type="FunFam" id="2.10.25.10:FF:000425">
    <property type="entry name" value="Eyes shut homolog"/>
    <property type="match status" value="1"/>
</dbReference>
<dbReference type="InterPro" id="IPR018097">
    <property type="entry name" value="EGF_Ca-bd_CS"/>
</dbReference>
<protein>
    <submittedName>
        <fullName evidence="19">Uncharacterized protein LOC116301285 isoform X2</fullName>
    </submittedName>
</protein>
<dbReference type="PROSITE" id="PS00022">
    <property type="entry name" value="EGF_1"/>
    <property type="match status" value="5"/>
</dbReference>
<dbReference type="GO" id="GO:0031640">
    <property type="term" value="P:killing of cells of another organism"/>
    <property type="evidence" value="ECO:0007669"/>
    <property type="project" value="UniProtKB-KW"/>
</dbReference>
<dbReference type="PROSITE" id="PS01186">
    <property type="entry name" value="EGF_2"/>
    <property type="match status" value="4"/>
</dbReference>
<dbReference type="GO" id="GO:0045197">
    <property type="term" value="P:establishment or maintenance of epithelial cell apical/basal polarity"/>
    <property type="evidence" value="ECO:0007669"/>
    <property type="project" value="TreeGrafter"/>
</dbReference>
<dbReference type="SMART" id="SM00179">
    <property type="entry name" value="EGF_CA"/>
    <property type="match status" value="5"/>
</dbReference>
<evidence type="ECO:0000256" key="15">
    <source>
        <dbReference type="SAM" id="MobiDB-lite"/>
    </source>
</evidence>
<dbReference type="Gene3D" id="2.10.25.10">
    <property type="entry name" value="Laminin"/>
    <property type="match status" value="6"/>
</dbReference>
<dbReference type="Gene3D" id="1.10.530.40">
    <property type="match status" value="1"/>
</dbReference>
<feature type="domain" description="EGF-like" evidence="17">
    <location>
        <begin position="180"/>
        <end position="216"/>
    </location>
</feature>
<dbReference type="CDD" id="cd00054">
    <property type="entry name" value="EGF_CA"/>
    <property type="match status" value="5"/>
</dbReference>
<dbReference type="OrthoDB" id="5981450at2759"/>
<evidence type="ECO:0000256" key="1">
    <source>
        <dbReference type="ARBA" id="ARBA00004496"/>
    </source>
</evidence>
<dbReference type="GO" id="GO:0032991">
    <property type="term" value="C:protein-containing complex"/>
    <property type="evidence" value="ECO:0007669"/>
    <property type="project" value="TreeGrafter"/>
</dbReference>
<dbReference type="PANTHER" id="PTHR24049">
    <property type="entry name" value="CRUMBS FAMILY MEMBER"/>
    <property type="match status" value="1"/>
</dbReference>
<dbReference type="GO" id="GO:0007157">
    <property type="term" value="P:heterophilic cell-cell adhesion via plasma membrane cell adhesion molecules"/>
    <property type="evidence" value="ECO:0007669"/>
    <property type="project" value="TreeGrafter"/>
</dbReference>
<dbReference type="PROSITE" id="PS00010">
    <property type="entry name" value="ASX_HYDROXYL"/>
    <property type="match status" value="2"/>
</dbReference>
<keyword evidence="9 16" id="KW-0732">Signal</keyword>
<dbReference type="Proteomes" id="UP000515163">
    <property type="component" value="Unplaced"/>
</dbReference>
<dbReference type="SMART" id="SM00181">
    <property type="entry name" value="EGF"/>
    <property type="match status" value="6"/>
</dbReference>
<evidence type="ECO:0000256" key="2">
    <source>
        <dbReference type="ARBA" id="ARBA00004613"/>
    </source>
</evidence>
<dbReference type="InterPro" id="IPR051022">
    <property type="entry name" value="Notch_Cell-Fate_Det"/>
</dbReference>
<evidence type="ECO:0000256" key="5">
    <source>
        <dbReference type="ARBA" id="ARBA00022525"/>
    </source>
</evidence>
<dbReference type="GO" id="GO:0003796">
    <property type="term" value="F:lysozyme activity"/>
    <property type="evidence" value="ECO:0007669"/>
    <property type="project" value="InterPro"/>
</dbReference>
<evidence type="ECO:0000256" key="4">
    <source>
        <dbReference type="ARBA" id="ARBA00022490"/>
    </source>
</evidence>
<dbReference type="InterPro" id="IPR000742">
    <property type="entry name" value="EGF"/>
</dbReference>
<dbReference type="RefSeq" id="XP_031566183.1">
    <property type="nucleotide sequence ID" value="XM_031710323.1"/>
</dbReference>
<keyword evidence="5" id="KW-0964">Secreted</keyword>
<accession>A0A6P8II12</accession>
<sequence length="621" mass="69706">MWKLSLMIFALLAFTAYADDVNDIADAAEEDQVLVPFDESVNEEKRVYGRKGSKSSKGKGKLKYGGRKGSKSSKGKWRLKYGGRKGSKSSKGKWRLKYGGRKGSKSSKGKGKFKYGGRKGSKSSKGKWKLKYGGRKGSKSSKGKGKFKYGGRKGSKSSKGKGSKYGKGRHRIQGMGGFSRGFNCIKNPCLNEGVCCGRGPYQRCICPAGFKGKRCETDINECARNPCKRGAICFDQVNGYTCKFPDSTEVCKIRQTTCSSKPCQNKGVCKAYKRSYRCICPKGFAGKNCQINIDECGSNPCQNGAKCVDRIGYYVCVCPRAYKGTNCEEKRGGCSVKNICRNGGTCVEENGSWACICRKGFSGPRCGRVIKDCSTNPCLHGGTCCDRTKGFICKCREGFLGRRCEKKDLDLYVPEGQGQLTFQEDGSDDPKSAKFSRRCRYGGKKGIIVGRGYELGGRTRKQVFRDLRRARFPRRYAMIISRAAGLKGKKAIACFKKYRLGKFRITKQQQKRLFKIYYAEKVKKGKKYLSTYCKLKLDKMSQFQKDLIMDLYIDGALSYASPQKRKNSEYIKKVLDSNNLKSIKALLNNKNFWVSKMKTSARRFESRKKFCQKECKKTRRC</sequence>
<name>A0A6P8II12_ACTTE</name>
<feature type="disulfide bond" evidence="14">
    <location>
        <begin position="395"/>
        <end position="404"/>
    </location>
</feature>
<keyword evidence="18" id="KW-1185">Reference proteome</keyword>
<dbReference type="AlphaFoldDB" id="A0A6P8II12"/>
<evidence type="ECO:0000313" key="19">
    <source>
        <dbReference type="RefSeq" id="XP_031566183.1"/>
    </source>
</evidence>
<feature type="chain" id="PRO_5028006556" evidence="16">
    <location>
        <begin position="19"/>
        <end position="621"/>
    </location>
</feature>
<keyword evidence="13" id="KW-0325">Glycoprotein</keyword>
<dbReference type="GO" id="GO:0005509">
    <property type="term" value="F:calcium ion binding"/>
    <property type="evidence" value="ECO:0007669"/>
    <property type="project" value="InterPro"/>
</dbReference>
<feature type="domain" description="EGF-like" evidence="17">
    <location>
        <begin position="254"/>
        <end position="290"/>
    </location>
</feature>
<feature type="domain" description="EGF-like" evidence="17">
    <location>
        <begin position="330"/>
        <end position="367"/>
    </location>
</feature>
<evidence type="ECO:0000259" key="17">
    <source>
        <dbReference type="PROSITE" id="PS50026"/>
    </source>
</evidence>
<feature type="compositionally biased region" description="Basic residues" evidence="15">
    <location>
        <begin position="48"/>
        <end position="169"/>
    </location>
</feature>
<dbReference type="InterPro" id="IPR023347">
    <property type="entry name" value="Lysozyme_dom_sf"/>
</dbReference>
<keyword evidence="7 14" id="KW-0245">EGF-like domain</keyword>
<comment type="caution">
    <text evidence="14">Lacks conserved residue(s) required for the propagation of feature annotation.</text>
</comment>
<dbReference type="GO" id="GO:0005886">
    <property type="term" value="C:plasma membrane"/>
    <property type="evidence" value="ECO:0007669"/>
    <property type="project" value="TreeGrafter"/>
</dbReference>
<keyword evidence="12 14" id="KW-1015">Disulfide bond</keyword>
<dbReference type="PROSITE" id="PS50026">
    <property type="entry name" value="EGF_3"/>
    <property type="match status" value="6"/>
</dbReference>
<feature type="domain" description="EGF-like" evidence="17">
    <location>
        <begin position="218"/>
        <end position="252"/>
    </location>
</feature>